<comment type="function">
    <text evidence="10">Catalyzes the condensation of 2 ATP molecules into cyclic di-AMP (c-di-AMP), a second messenger used to regulate differing processes in different bacteria.</text>
</comment>
<evidence type="ECO:0000256" key="4">
    <source>
        <dbReference type="ARBA" id="ARBA00022692"/>
    </source>
</evidence>
<dbReference type="InterPro" id="IPR045585">
    <property type="entry name" value="CdaA_N"/>
</dbReference>
<dbReference type="PIRSF" id="PIRSF004793">
    <property type="entry name" value="UCP004793"/>
    <property type="match status" value="1"/>
</dbReference>
<dbReference type="PROSITE" id="PS51794">
    <property type="entry name" value="DAC"/>
    <property type="match status" value="1"/>
</dbReference>
<dbReference type="InterPro" id="IPR034701">
    <property type="entry name" value="CdaA"/>
</dbReference>
<dbReference type="PANTHER" id="PTHR34185">
    <property type="entry name" value="DIADENYLATE CYCLASE"/>
    <property type="match status" value="1"/>
</dbReference>
<accession>A0A832LVX9</accession>
<protein>
    <recommendedName>
        <fullName evidence="10">Diadenylate cyclase</fullName>
        <shortName evidence="10">DAC</shortName>
        <ecNumber evidence="10">2.7.7.85</ecNumber>
    </recommendedName>
    <alternativeName>
        <fullName evidence="10">Cyclic-di-AMP synthase</fullName>
        <shortName evidence="10">c-di-AMP synthase</shortName>
    </alternativeName>
</protein>
<evidence type="ECO:0000259" key="11">
    <source>
        <dbReference type="PROSITE" id="PS51794"/>
    </source>
</evidence>
<dbReference type="Pfam" id="PF02457">
    <property type="entry name" value="DAC"/>
    <property type="match status" value="1"/>
</dbReference>
<dbReference type="AlphaFoldDB" id="A0A832LVX9"/>
<feature type="domain" description="DAC" evidence="11">
    <location>
        <begin position="89"/>
        <end position="244"/>
    </location>
</feature>
<evidence type="ECO:0000256" key="7">
    <source>
        <dbReference type="ARBA" id="ARBA00022840"/>
    </source>
</evidence>
<dbReference type="InterPro" id="IPR050338">
    <property type="entry name" value="DisA"/>
</dbReference>
<keyword evidence="5 10" id="KW-0548">Nucleotidyltransferase</keyword>
<dbReference type="InterPro" id="IPR003390">
    <property type="entry name" value="DNA_integrity_scan_DisA_N"/>
</dbReference>
<organism evidence="12">
    <name type="scientific">Caldimicrobium thiodismutans</name>
    <dbReference type="NCBI Taxonomy" id="1653476"/>
    <lineage>
        <taxon>Bacteria</taxon>
        <taxon>Pseudomonadati</taxon>
        <taxon>Thermodesulfobacteriota</taxon>
        <taxon>Thermodesulfobacteria</taxon>
        <taxon>Thermodesulfobacteriales</taxon>
        <taxon>Thermodesulfobacteriaceae</taxon>
        <taxon>Caldimicrobium</taxon>
    </lineage>
</organism>
<dbReference type="EC" id="2.7.7.85" evidence="10"/>
<dbReference type="PANTHER" id="PTHR34185:SF1">
    <property type="entry name" value="DIADENYLATE CYCLASE"/>
    <property type="match status" value="1"/>
</dbReference>
<dbReference type="GO" id="GO:0004016">
    <property type="term" value="F:adenylate cyclase activity"/>
    <property type="evidence" value="ECO:0007669"/>
    <property type="project" value="UniProtKB-UniRule"/>
</dbReference>
<keyword evidence="8 10" id="KW-1133">Transmembrane helix</keyword>
<dbReference type="InterPro" id="IPR014046">
    <property type="entry name" value="C-di-AMP_synthase"/>
</dbReference>
<comment type="caution">
    <text evidence="12">The sequence shown here is derived from an EMBL/GenBank/DDBJ whole genome shotgun (WGS) entry which is preliminary data.</text>
</comment>
<feature type="transmembrane region" description="Helical" evidence="10">
    <location>
        <begin position="67"/>
        <end position="88"/>
    </location>
</feature>
<feature type="transmembrane region" description="Helical" evidence="10">
    <location>
        <begin position="44"/>
        <end position="61"/>
    </location>
</feature>
<comment type="subunit">
    <text evidence="10">Probably a homodimer.</text>
</comment>
<evidence type="ECO:0000256" key="6">
    <source>
        <dbReference type="ARBA" id="ARBA00022741"/>
    </source>
</evidence>
<evidence type="ECO:0000256" key="3">
    <source>
        <dbReference type="ARBA" id="ARBA00022679"/>
    </source>
</evidence>
<name>A0A832LVX9_9BACT</name>
<reference evidence="12" key="1">
    <citation type="journal article" date="2020" name="mSystems">
        <title>Genome- and Community-Level Interaction Insights into Carbon Utilization and Element Cycling Functions of Hydrothermarchaeota in Hydrothermal Sediment.</title>
        <authorList>
            <person name="Zhou Z."/>
            <person name="Liu Y."/>
            <person name="Xu W."/>
            <person name="Pan J."/>
            <person name="Luo Z.H."/>
            <person name="Li M."/>
        </authorList>
    </citation>
    <scope>NUCLEOTIDE SEQUENCE [LARGE SCALE GENOMIC DNA]</scope>
    <source>
        <strain evidence="12">SpSt-605</strain>
    </source>
</reference>
<dbReference type="GO" id="GO:0005524">
    <property type="term" value="F:ATP binding"/>
    <property type="evidence" value="ECO:0007669"/>
    <property type="project" value="UniProtKB-UniRule"/>
</dbReference>
<dbReference type="HAMAP" id="MF_01499">
    <property type="entry name" value="DacA"/>
    <property type="match status" value="1"/>
</dbReference>
<proteinExistence type="inferred from homology"/>
<feature type="transmembrane region" description="Helical" evidence="10">
    <location>
        <begin position="22"/>
        <end position="39"/>
    </location>
</feature>
<dbReference type="Pfam" id="PF19293">
    <property type="entry name" value="CdaA_N"/>
    <property type="match status" value="1"/>
</dbReference>
<evidence type="ECO:0000256" key="8">
    <source>
        <dbReference type="ARBA" id="ARBA00022989"/>
    </source>
</evidence>
<keyword evidence="2 10" id="KW-1003">Cell membrane</keyword>
<comment type="caution">
    <text evidence="10">Lacks conserved residue(s) required for the propagation of feature annotation.</text>
</comment>
<evidence type="ECO:0000256" key="9">
    <source>
        <dbReference type="ARBA" id="ARBA00023136"/>
    </source>
</evidence>
<dbReference type="EMBL" id="DSZU01000028">
    <property type="protein sequence ID" value="HGV54819.1"/>
    <property type="molecule type" value="Genomic_DNA"/>
</dbReference>
<keyword evidence="9 10" id="KW-0472">Membrane</keyword>
<sequence length="277" mass="30846">MNLTFDFQQITDFFKAFRPNDALDILIVGFIIYRILLLIQGTRAFQMLAGLIILLFLYFFSEILQLLTLNWLLQTFLSSILILIIIIFQDDIRRALAQIGTVPFTKLQAEYSFGIEEVVKAVSLMAEKKIGALIVFEREISLKDYLEGSIALDSKISEELLLSIFNPKSPLHDGAVIISEGKILAAGVVLPLSTNPDIAKDLGTRHRAALGITEITDAVAVVVSEERGQISLAVGGKITRDITPATLRKILSQLLGFETRAPWWKRIKGTKSSEKRA</sequence>
<dbReference type="FunFam" id="3.40.1700.10:FF:000002">
    <property type="entry name" value="Diadenylate cyclase"/>
    <property type="match status" value="1"/>
</dbReference>
<gene>
    <name evidence="10" type="primary">dacA</name>
    <name evidence="12" type="ORF">ENT73_01845</name>
</gene>
<dbReference type="GO" id="GO:0106408">
    <property type="term" value="F:diadenylate cyclase activity"/>
    <property type="evidence" value="ECO:0007669"/>
    <property type="project" value="UniProtKB-EC"/>
</dbReference>
<evidence type="ECO:0000256" key="10">
    <source>
        <dbReference type="HAMAP-Rule" id="MF_01499"/>
    </source>
</evidence>
<dbReference type="GO" id="GO:0006171">
    <property type="term" value="P:cAMP biosynthetic process"/>
    <property type="evidence" value="ECO:0007669"/>
    <property type="project" value="InterPro"/>
</dbReference>
<comment type="similarity">
    <text evidence="10">Belongs to the adenylate cyclase family. DacA/CdaA subfamily.</text>
</comment>
<evidence type="ECO:0000313" key="12">
    <source>
        <dbReference type="EMBL" id="HGV54819.1"/>
    </source>
</evidence>
<keyword evidence="7 10" id="KW-0067">ATP-binding</keyword>
<evidence type="ECO:0000256" key="2">
    <source>
        <dbReference type="ARBA" id="ARBA00022475"/>
    </source>
</evidence>
<comment type="catalytic activity">
    <reaction evidence="1 10">
        <text>2 ATP = 3',3'-c-di-AMP + 2 diphosphate</text>
        <dbReference type="Rhea" id="RHEA:35655"/>
        <dbReference type="ChEBI" id="CHEBI:30616"/>
        <dbReference type="ChEBI" id="CHEBI:33019"/>
        <dbReference type="ChEBI" id="CHEBI:71500"/>
        <dbReference type="EC" id="2.7.7.85"/>
    </reaction>
</comment>
<keyword evidence="3 10" id="KW-0808">Transferase</keyword>
<evidence type="ECO:0000256" key="5">
    <source>
        <dbReference type="ARBA" id="ARBA00022695"/>
    </source>
</evidence>
<dbReference type="InterPro" id="IPR036888">
    <property type="entry name" value="DNA_integrity_DisA_N_sf"/>
</dbReference>
<keyword evidence="6 10" id="KW-0547">Nucleotide-binding</keyword>
<dbReference type="Gene3D" id="3.40.1700.10">
    <property type="entry name" value="DNA integrity scanning protein, DisA, N-terminal domain"/>
    <property type="match status" value="1"/>
</dbReference>
<dbReference type="SUPFAM" id="SSF143597">
    <property type="entry name" value="YojJ-like"/>
    <property type="match status" value="1"/>
</dbReference>
<evidence type="ECO:0000256" key="1">
    <source>
        <dbReference type="ARBA" id="ARBA00000877"/>
    </source>
</evidence>
<keyword evidence="4 10" id="KW-0812">Transmembrane</keyword>
<dbReference type="NCBIfam" id="TIGR00159">
    <property type="entry name" value="diadenylate cyclase CdaA"/>
    <property type="match status" value="1"/>
</dbReference>